<evidence type="ECO:0000256" key="2">
    <source>
        <dbReference type="ARBA" id="ARBA00023125"/>
    </source>
</evidence>
<dbReference type="RefSeq" id="WP_064982817.1">
    <property type="nucleotide sequence ID" value="NZ_LZLC01000165.1"/>
</dbReference>
<comment type="caution">
    <text evidence="6">The sequence shown here is derived from an EMBL/GenBank/DDBJ whole genome shotgun (WGS) entry which is preliminary data.</text>
</comment>
<evidence type="ECO:0000313" key="7">
    <source>
        <dbReference type="Proteomes" id="UP000093898"/>
    </source>
</evidence>
<evidence type="ECO:0000256" key="1">
    <source>
        <dbReference type="ARBA" id="ARBA00023015"/>
    </source>
</evidence>
<dbReference type="EMBL" id="LZLC01000165">
    <property type="protein sequence ID" value="OBJ39927.1"/>
    <property type="molecule type" value="Genomic_DNA"/>
</dbReference>
<dbReference type="PANTHER" id="PTHR30055:SF149">
    <property type="entry name" value="TETR-FAMILY TRANSCRIPTIONAL REGULATOR"/>
    <property type="match status" value="1"/>
</dbReference>
<dbReference type="Pfam" id="PF16859">
    <property type="entry name" value="TetR_C_11"/>
    <property type="match status" value="1"/>
</dbReference>
<dbReference type="InterPro" id="IPR050109">
    <property type="entry name" value="HTH-type_TetR-like_transc_reg"/>
</dbReference>
<dbReference type="PANTHER" id="PTHR30055">
    <property type="entry name" value="HTH-TYPE TRANSCRIPTIONAL REGULATOR RUTR"/>
    <property type="match status" value="1"/>
</dbReference>
<dbReference type="InterPro" id="IPR001647">
    <property type="entry name" value="HTH_TetR"/>
</dbReference>
<dbReference type="SUPFAM" id="SSF48498">
    <property type="entry name" value="Tetracyclin repressor-like, C-terminal domain"/>
    <property type="match status" value="1"/>
</dbReference>
<dbReference type="SUPFAM" id="SSF46689">
    <property type="entry name" value="Homeodomain-like"/>
    <property type="match status" value="1"/>
</dbReference>
<evidence type="ECO:0000256" key="4">
    <source>
        <dbReference type="PROSITE-ProRule" id="PRU00335"/>
    </source>
</evidence>
<dbReference type="Proteomes" id="UP000093898">
    <property type="component" value="Unassembled WGS sequence"/>
</dbReference>
<evidence type="ECO:0000256" key="3">
    <source>
        <dbReference type="ARBA" id="ARBA00023163"/>
    </source>
</evidence>
<dbReference type="Gene3D" id="1.10.357.10">
    <property type="entry name" value="Tetracycline Repressor, domain 2"/>
    <property type="match status" value="1"/>
</dbReference>
<accession>A0A1A3GV53</accession>
<dbReference type="PROSITE" id="PS50977">
    <property type="entry name" value="HTH_TETR_2"/>
    <property type="match status" value="1"/>
</dbReference>
<organism evidence="6 7">
    <name type="scientific">Mycolicibacterium mucogenicum</name>
    <name type="common">Mycobacterium mucogenicum</name>
    <dbReference type="NCBI Taxonomy" id="56689"/>
    <lineage>
        <taxon>Bacteria</taxon>
        <taxon>Bacillati</taxon>
        <taxon>Actinomycetota</taxon>
        <taxon>Actinomycetes</taxon>
        <taxon>Mycobacteriales</taxon>
        <taxon>Mycobacteriaceae</taxon>
        <taxon>Mycolicibacterium</taxon>
    </lineage>
</organism>
<reference evidence="7" key="1">
    <citation type="submission" date="2016-06" db="EMBL/GenBank/DDBJ databases">
        <authorList>
            <person name="Sutton G."/>
            <person name="Brinkac L."/>
            <person name="Sanka R."/>
            <person name="Adams M."/>
            <person name="Lau E."/>
            <person name="Garcia-Basteiro A."/>
            <person name="Lopez-Varela E."/>
            <person name="Palencia S."/>
        </authorList>
    </citation>
    <scope>NUCLEOTIDE SEQUENCE [LARGE SCALE GENOMIC DNA]</scope>
    <source>
        <strain evidence="7">1127319.6</strain>
    </source>
</reference>
<dbReference type="InterPro" id="IPR009057">
    <property type="entry name" value="Homeodomain-like_sf"/>
</dbReference>
<dbReference type="GO" id="GO:0003700">
    <property type="term" value="F:DNA-binding transcription factor activity"/>
    <property type="evidence" value="ECO:0007669"/>
    <property type="project" value="TreeGrafter"/>
</dbReference>
<dbReference type="GO" id="GO:0000976">
    <property type="term" value="F:transcription cis-regulatory region binding"/>
    <property type="evidence" value="ECO:0007669"/>
    <property type="project" value="TreeGrafter"/>
</dbReference>
<evidence type="ECO:0000313" key="6">
    <source>
        <dbReference type="EMBL" id="OBJ39927.1"/>
    </source>
</evidence>
<feature type="domain" description="HTH tetR-type" evidence="5">
    <location>
        <begin position="7"/>
        <end position="67"/>
    </location>
</feature>
<keyword evidence="2 4" id="KW-0238">DNA-binding</keyword>
<dbReference type="Pfam" id="PF00440">
    <property type="entry name" value="TetR_N"/>
    <property type="match status" value="1"/>
</dbReference>
<dbReference type="InterPro" id="IPR036271">
    <property type="entry name" value="Tet_transcr_reg_TetR-rel_C_sf"/>
</dbReference>
<evidence type="ECO:0000259" key="5">
    <source>
        <dbReference type="PROSITE" id="PS50977"/>
    </source>
</evidence>
<dbReference type="InterPro" id="IPR023772">
    <property type="entry name" value="DNA-bd_HTH_TetR-type_CS"/>
</dbReference>
<keyword evidence="1" id="KW-0805">Transcription regulation</keyword>
<dbReference type="AlphaFoldDB" id="A0A1A3GV53"/>
<dbReference type="PROSITE" id="PS01081">
    <property type="entry name" value="HTH_TETR_1"/>
    <property type="match status" value="1"/>
</dbReference>
<proteinExistence type="predicted"/>
<dbReference type="InterPro" id="IPR011075">
    <property type="entry name" value="TetR_C"/>
</dbReference>
<keyword evidence="3" id="KW-0804">Transcription</keyword>
<name>A0A1A3GV53_MYCMU</name>
<dbReference type="Gene3D" id="1.10.10.60">
    <property type="entry name" value="Homeodomain-like"/>
    <property type="match status" value="1"/>
</dbReference>
<feature type="DNA-binding region" description="H-T-H motif" evidence="4">
    <location>
        <begin position="30"/>
        <end position="49"/>
    </location>
</feature>
<sequence>MSSSPWTPRERELLTATLKLLQQNGYERMTVDGVAALAHASKATVYRRWPTKQELVLAAVMDSARQHIVVPDTGTFRGDLMQFGQMIIGEKSQQASTLRAILGEAFRVPALRDTIELGFVEQYKAVVRRMLRQAADRGEIASAAINEDLWDLIPGYLIYRSMVPGRIPSIDTVQSLVHGAVIPTLMCHSEH</sequence>
<protein>
    <submittedName>
        <fullName evidence="6">TetR family transcriptional regulator</fullName>
    </submittedName>
</protein>
<dbReference type="OrthoDB" id="9796019at2"/>
<gene>
    <name evidence="6" type="ORF">A5630_26565</name>
</gene>
<dbReference type="PRINTS" id="PR00455">
    <property type="entry name" value="HTHTETR"/>
</dbReference>